<evidence type="ECO:0000313" key="3">
    <source>
        <dbReference type="Proteomes" id="UP000555103"/>
    </source>
</evidence>
<name>A0A840CZK5_9BACT</name>
<keyword evidence="3" id="KW-1185">Reference proteome</keyword>
<dbReference type="AlphaFoldDB" id="A0A840CZK5"/>
<organism evidence="2 3">
    <name type="scientific">Dysgonomonas hofstadii</name>
    <dbReference type="NCBI Taxonomy" id="637886"/>
    <lineage>
        <taxon>Bacteria</taxon>
        <taxon>Pseudomonadati</taxon>
        <taxon>Bacteroidota</taxon>
        <taxon>Bacteroidia</taxon>
        <taxon>Bacteroidales</taxon>
        <taxon>Dysgonomonadaceae</taxon>
        <taxon>Dysgonomonas</taxon>
    </lineage>
</organism>
<feature type="signal peptide" evidence="1">
    <location>
        <begin position="1"/>
        <end position="23"/>
    </location>
</feature>
<gene>
    <name evidence="2" type="ORF">GGR21_003753</name>
</gene>
<evidence type="ECO:0008006" key="4">
    <source>
        <dbReference type="Google" id="ProtNLM"/>
    </source>
</evidence>
<sequence>MKHIIYILTAVLLSSCSSTFYYSSLNTANEYVEKVDNGDFLIETDSLWIAYCFKGPGAPMQITVFNKLDEPLYVDWERSALIIDDKAFSYAEAAGSFTWNNYNPDGTVYSPDSTYTFDDEIRMMSDHISFIPPKAMISEIPLSLDPTFKHLDKKLYRNATMADKYQEVVKTQRADFSMSDSPLRFSSYITVYAQPDEPMVFEQDFYLASLFKTGIRPGNMAGDMINRGDLFYVEQPANNNALYTTLGIVAASGLIVLGALYGDGTYEYVDDGYDYDY</sequence>
<evidence type="ECO:0000313" key="2">
    <source>
        <dbReference type="EMBL" id="MBB4037832.1"/>
    </source>
</evidence>
<dbReference type="PROSITE" id="PS51257">
    <property type="entry name" value="PROKAR_LIPOPROTEIN"/>
    <property type="match status" value="1"/>
</dbReference>
<keyword evidence="1" id="KW-0732">Signal</keyword>
<accession>A0A840CZK5</accession>
<dbReference type="EMBL" id="JACIEP010000018">
    <property type="protein sequence ID" value="MBB4037832.1"/>
    <property type="molecule type" value="Genomic_DNA"/>
</dbReference>
<dbReference type="Proteomes" id="UP000555103">
    <property type="component" value="Unassembled WGS sequence"/>
</dbReference>
<comment type="caution">
    <text evidence="2">The sequence shown here is derived from an EMBL/GenBank/DDBJ whole genome shotgun (WGS) entry which is preliminary data.</text>
</comment>
<protein>
    <recommendedName>
        <fullName evidence="4">Lipoprotein</fullName>
    </recommendedName>
</protein>
<reference evidence="2 3" key="1">
    <citation type="submission" date="2020-08" db="EMBL/GenBank/DDBJ databases">
        <title>Genomic Encyclopedia of Type Strains, Phase IV (KMG-IV): sequencing the most valuable type-strain genomes for metagenomic binning, comparative biology and taxonomic classification.</title>
        <authorList>
            <person name="Goeker M."/>
        </authorList>
    </citation>
    <scope>NUCLEOTIDE SEQUENCE [LARGE SCALE GENOMIC DNA]</scope>
    <source>
        <strain evidence="2 3">DSM 104969</strain>
    </source>
</reference>
<proteinExistence type="predicted"/>
<feature type="chain" id="PRO_5032875771" description="Lipoprotein" evidence="1">
    <location>
        <begin position="24"/>
        <end position="277"/>
    </location>
</feature>
<dbReference type="RefSeq" id="WP_183308678.1">
    <property type="nucleotide sequence ID" value="NZ_JACIEP010000018.1"/>
</dbReference>
<evidence type="ECO:0000256" key="1">
    <source>
        <dbReference type="SAM" id="SignalP"/>
    </source>
</evidence>